<evidence type="ECO:0000256" key="1">
    <source>
        <dbReference type="SAM" id="Phobius"/>
    </source>
</evidence>
<keyword evidence="1" id="KW-1133">Transmembrane helix</keyword>
<organism evidence="2 3">
    <name type="scientific">Gordonia terrae C-6</name>
    <dbReference type="NCBI Taxonomy" id="1316928"/>
    <lineage>
        <taxon>Bacteria</taxon>
        <taxon>Bacillati</taxon>
        <taxon>Actinomycetota</taxon>
        <taxon>Actinomycetes</taxon>
        <taxon>Mycobacteriales</taxon>
        <taxon>Gordoniaceae</taxon>
        <taxon>Gordonia</taxon>
    </lineage>
</organism>
<gene>
    <name evidence="2" type="ORF">GTC6_15371</name>
</gene>
<sequence>MVGLAVLAPNLLLMWFPPRTPLPQPAIPSWMSGLERLGQVMCLVVPAITLPGEPAWWWSVPTVAGLAGYYALWVRYLRTGRPVAALYRPVWGVPAPMAVLPVLVFVAAAGWLRNPWLGASAVVLAVGHVPAALRIAREVSDAR</sequence>
<feature type="transmembrane region" description="Helical" evidence="1">
    <location>
        <begin position="55"/>
        <end position="77"/>
    </location>
</feature>
<proteinExistence type="predicted"/>
<name>R7Y808_9ACTN</name>
<feature type="transmembrane region" description="Helical" evidence="1">
    <location>
        <begin position="89"/>
        <end position="110"/>
    </location>
</feature>
<accession>R7Y808</accession>
<evidence type="ECO:0000313" key="2">
    <source>
        <dbReference type="EMBL" id="EON31824.1"/>
    </source>
</evidence>
<comment type="caution">
    <text evidence="2">The sequence shown here is derived from an EMBL/GenBank/DDBJ whole genome shotgun (WGS) entry which is preliminary data.</text>
</comment>
<dbReference type="AlphaFoldDB" id="R7Y808"/>
<reference evidence="2 3" key="1">
    <citation type="journal article" date="2013" name="Genome Announc.">
        <title>Draft Genome Sequence of a Benzothiophene-Desulfurizing Bacterium, Gordona terrae Strain C-6.</title>
        <authorList>
            <person name="Wang W."/>
            <person name="Ma T."/>
            <person name="Ren Y."/>
            <person name="Li G."/>
        </authorList>
    </citation>
    <scope>NUCLEOTIDE SEQUENCE [LARGE SCALE GENOMIC DNA]</scope>
    <source>
        <strain evidence="2 3">C-6</strain>
    </source>
</reference>
<dbReference type="PATRIC" id="fig|1316928.3.peg.3100"/>
<evidence type="ECO:0000313" key="3">
    <source>
        <dbReference type="Proteomes" id="UP000013569"/>
    </source>
</evidence>
<feature type="transmembrane region" description="Helical" evidence="1">
    <location>
        <begin position="116"/>
        <end position="136"/>
    </location>
</feature>
<keyword evidence="1" id="KW-0812">Transmembrane</keyword>
<protein>
    <submittedName>
        <fullName evidence="2">Uncharacterized protein</fullName>
    </submittedName>
</protein>
<dbReference type="Proteomes" id="UP000013569">
    <property type="component" value="Unassembled WGS sequence"/>
</dbReference>
<keyword evidence="1" id="KW-0472">Membrane</keyword>
<dbReference type="EMBL" id="AQPW01000019">
    <property type="protein sequence ID" value="EON31824.1"/>
    <property type="molecule type" value="Genomic_DNA"/>
</dbReference>